<dbReference type="InterPro" id="IPR035906">
    <property type="entry name" value="MetI-like_sf"/>
</dbReference>
<dbReference type="GO" id="GO:0042918">
    <property type="term" value="P:alkanesulfonate transmembrane transport"/>
    <property type="evidence" value="ECO:0007669"/>
    <property type="project" value="UniProtKB-ARBA"/>
</dbReference>
<keyword evidence="4 7" id="KW-0812">Transmembrane</keyword>
<gene>
    <name evidence="9" type="ORF">FRUB_05068</name>
</gene>
<dbReference type="InterPro" id="IPR000515">
    <property type="entry name" value="MetI-like"/>
</dbReference>
<feature type="domain" description="ABC transmembrane type-1" evidence="8">
    <location>
        <begin position="57"/>
        <end position="237"/>
    </location>
</feature>
<keyword evidence="5 7" id="KW-1133">Transmembrane helix</keyword>
<evidence type="ECO:0000259" key="8">
    <source>
        <dbReference type="PROSITE" id="PS50928"/>
    </source>
</evidence>
<protein>
    <submittedName>
        <fullName evidence="9">Alkanesulfonates transport system permease protein</fullName>
    </submittedName>
</protein>
<dbReference type="RefSeq" id="WP_088256121.1">
    <property type="nucleotide sequence ID" value="NZ_NIDE01000008.1"/>
</dbReference>
<dbReference type="GO" id="GO:0005886">
    <property type="term" value="C:plasma membrane"/>
    <property type="evidence" value="ECO:0007669"/>
    <property type="project" value="UniProtKB-SubCell"/>
</dbReference>
<evidence type="ECO:0000256" key="3">
    <source>
        <dbReference type="ARBA" id="ARBA00022475"/>
    </source>
</evidence>
<evidence type="ECO:0000256" key="4">
    <source>
        <dbReference type="ARBA" id="ARBA00022692"/>
    </source>
</evidence>
<dbReference type="NCBIfam" id="NF008470">
    <property type="entry name" value="PRK11365.1"/>
    <property type="match status" value="1"/>
</dbReference>
<comment type="similarity">
    <text evidence="7">Belongs to the binding-protein-dependent transport system permease family.</text>
</comment>
<comment type="subcellular location">
    <subcellularLocation>
        <location evidence="1 7">Cell membrane</location>
        <topology evidence="1 7">Multi-pass membrane protein</topology>
    </subcellularLocation>
</comment>
<evidence type="ECO:0000313" key="9">
    <source>
        <dbReference type="EMBL" id="OWK40149.1"/>
    </source>
</evidence>
<dbReference type="SUPFAM" id="SSF161098">
    <property type="entry name" value="MetI-like"/>
    <property type="match status" value="1"/>
</dbReference>
<dbReference type="Pfam" id="PF00528">
    <property type="entry name" value="BPD_transp_1"/>
    <property type="match status" value="1"/>
</dbReference>
<name>A0A225DSJ0_9BACT</name>
<evidence type="ECO:0000256" key="2">
    <source>
        <dbReference type="ARBA" id="ARBA00022448"/>
    </source>
</evidence>
<keyword evidence="2 7" id="KW-0813">Transport</keyword>
<feature type="transmembrane region" description="Helical" evidence="7">
    <location>
        <begin position="123"/>
        <end position="142"/>
    </location>
</feature>
<dbReference type="Gene3D" id="1.10.3720.10">
    <property type="entry name" value="MetI-like"/>
    <property type="match status" value="1"/>
</dbReference>
<dbReference type="OrthoDB" id="9804353at2"/>
<reference evidence="10" key="1">
    <citation type="submission" date="2017-06" db="EMBL/GenBank/DDBJ databases">
        <title>Genome analysis of Fimbriiglobus ruber SP5, the first member of the order Planctomycetales with confirmed chitinolytic capability.</title>
        <authorList>
            <person name="Ravin N.V."/>
            <person name="Rakitin A.L."/>
            <person name="Ivanova A.A."/>
            <person name="Beletsky A.V."/>
            <person name="Kulichevskaya I.S."/>
            <person name="Mardanov A.V."/>
            <person name="Dedysh S.N."/>
        </authorList>
    </citation>
    <scope>NUCLEOTIDE SEQUENCE [LARGE SCALE GENOMIC DNA]</scope>
    <source>
        <strain evidence="10">SP5</strain>
    </source>
</reference>
<evidence type="ECO:0000313" key="10">
    <source>
        <dbReference type="Proteomes" id="UP000214646"/>
    </source>
</evidence>
<dbReference type="CDD" id="cd06261">
    <property type="entry name" value="TM_PBP2"/>
    <property type="match status" value="1"/>
</dbReference>
<comment type="caution">
    <text evidence="9">The sequence shown here is derived from an EMBL/GenBank/DDBJ whole genome shotgun (WGS) entry which is preliminary data.</text>
</comment>
<keyword evidence="6 7" id="KW-0472">Membrane</keyword>
<keyword evidence="3" id="KW-1003">Cell membrane</keyword>
<evidence type="ECO:0000256" key="5">
    <source>
        <dbReference type="ARBA" id="ARBA00022989"/>
    </source>
</evidence>
<dbReference type="PANTHER" id="PTHR30151:SF38">
    <property type="entry name" value="ALIPHATIC SULFONATES TRANSPORT PERMEASE PROTEIN SSUC-RELATED"/>
    <property type="match status" value="1"/>
</dbReference>
<accession>A0A225DSJ0</accession>
<proteinExistence type="inferred from homology"/>
<dbReference type="PANTHER" id="PTHR30151">
    <property type="entry name" value="ALKANE SULFONATE ABC TRANSPORTER-RELATED, MEMBRANE SUBUNIT"/>
    <property type="match status" value="1"/>
</dbReference>
<dbReference type="PROSITE" id="PS50928">
    <property type="entry name" value="ABC_TM1"/>
    <property type="match status" value="1"/>
</dbReference>
<keyword evidence="10" id="KW-1185">Reference proteome</keyword>
<evidence type="ECO:0000256" key="6">
    <source>
        <dbReference type="ARBA" id="ARBA00023136"/>
    </source>
</evidence>
<sequence>MRAARVIVPWAVPVALLVLWQLAGDAGWFTRRVMPTPVEVARAGVRLAGSGELWRHLGVSSQRAAIGFLIGASVGFVLGLLTGASRVAESVLDSSVQMLRTVPHLALVPLVILWFGIGEGGKVFLVALGVLFPIYLNTYHGIRSVDPGLVEMGRVYGLGRWELFRSVLLPGALPSILVGVRYALGVMWLTLIVAETIAANSGIGYMAMNAREFLLTDVVVLSILLYAVLGKLADLSARALEWGLLPWHPAHARTTAAAALPDDPTGGDA</sequence>
<dbReference type="Proteomes" id="UP000214646">
    <property type="component" value="Unassembled WGS sequence"/>
</dbReference>
<dbReference type="FunFam" id="1.10.3720.10:FF:000003">
    <property type="entry name" value="Aliphatic sulfonate ABC transporter permease"/>
    <property type="match status" value="1"/>
</dbReference>
<evidence type="ECO:0000256" key="7">
    <source>
        <dbReference type="RuleBase" id="RU363032"/>
    </source>
</evidence>
<feature type="transmembrane region" description="Helical" evidence="7">
    <location>
        <begin position="163"/>
        <end position="180"/>
    </location>
</feature>
<dbReference type="EMBL" id="NIDE01000008">
    <property type="protein sequence ID" value="OWK40149.1"/>
    <property type="molecule type" value="Genomic_DNA"/>
</dbReference>
<feature type="transmembrane region" description="Helical" evidence="7">
    <location>
        <begin position="214"/>
        <end position="233"/>
    </location>
</feature>
<feature type="transmembrane region" description="Helical" evidence="7">
    <location>
        <begin position="64"/>
        <end position="87"/>
    </location>
</feature>
<dbReference type="AlphaFoldDB" id="A0A225DSJ0"/>
<feature type="transmembrane region" description="Helical" evidence="7">
    <location>
        <begin position="99"/>
        <end position="117"/>
    </location>
</feature>
<evidence type="ECO:0000256" key="1">
    <source>
        <dbReference type="ARBA" id="ARBA00004651"/>
    </source>
</evidence>
<organism evidence="9 10">
    <name type="scientific">Fimbriiglobus ruber</name>
    <dbReference type="NCBI Taxonomy" id="1908690"/>
    <lineage>
        <taxon>Bacteria</taxon>
        <taxon>Pseudomonadati</taxon>
        <taxon>Planctomycetota</taxon>
        <taxon>Planctomycetia</taxon>
        <taxon>Gemmatales</taxon>
        <taxon>Gemmataceae</taxon>
        <taxon>Fimbriiglobus</taxon>
    </lineage>
</organism>